<dbReference type="Pfam" id="PF17111">
    <property type="entry name" value="PigL_N"/>
    <property type="match status" value="2"/>
</dbReference>
<evidence type="ECO:0000256" key="2">
    <source>
        <dbReference type="SAM" id="SignalP"/>
    </source>
</evidence>
<keyword evidence="5" id="KW-1185">Reference proteome</keyword>
<feature type="domain" description="Azaphilone pigments biosynthesis cluster protein L N-terminal" evidence="3">
    <location>
        <begin position="2"/>
        <end position="210"/>
    </location>
</feature>
<feature type="compositionally biased region" description="Polar residues" evidence="1">
    <location>
        <begin position="421"/>
        <end position="432"/>
    </location>
</feature>
<evidence type="ECO:0000313" key="5">
    <source>
        <dbReference type="Proteomes" id="UP000191342"/>
    </source>
</evidence>
<dbReference type="EMBL" id="MLQL01000047">
    <property type="protein sequence ID" value="OQE13512.1"/>
    <property type="molecule type" value="Genomic_DNA"/>
</dbReference>
<evidence type="ECO:0000313" key="4">
    <source>
        <dbReference type="EMBL" id="OQE13512.1"/>
    </source>
</evidence>
<feature type="compositionally biased region" description="Polar residues" evidence="1">
    <location>
        <begin position="383"/>
        <end position="392"/>
    </location>
</feature>
<dbReference type="AlphaFoldDB" id="A0A1V6SHL3"/>
<reference evidence="5" key="1">
    <citation type="journal article" date="2017" name="Nat. Microbiol.">
        <title>Global analysis of biosynthetic gene clusters reveals vast potential of secondary metabolite production in Penicillium species.</title>
        <authorList>
            <person name="Nielsen J.C."/>
            <person name="Grijseels S."/>
            <person name="Prigent S."/>
            <person name="Ji B."/>
            <person name="Dainat J."/>
            <person name="Nielsen K.F."/>
            <person name="Frisvad J.C."/>
            <person name="Workman M."/>
            <person name="Nielsen J."/>
        </authorList>
    </citation>
    <scope>NUCLEOTIDE SEQUENCE [LARGE SCALE GENOMIC DNA]</scope>
    <source>
        <strain evidence="5">IBT 14082</strain>
    </source>
</reference>
<feature type="signal peptide" evidence="2">
    <location>
        <begin position="1"/>
        <end position="18"/>
    </location>
</feature>
<dbReference type="Proteomes" id="UP000191342">
    <property type="component" value="Unassembled WGS sequence"/>
</dbReference>
<feature type="region of interest" description="Disordered" evidence="1">
    <location>
        <begin position="377"/>
        <end position="432"/>
    </location>
</feature>
<gene>
    <name evidence="4" type="ORF">PENFLA_c047G01560</name>
</gene>
<dbReference type="OrthoDB" id="5068804at2759"/>
<name>A0A1V6SHL3_9EURO</name>
<dbReference type="STRING" id="254877.A0A1V6SHL3"/>
<evidence type="ECO:0000259" key="3">
    <source>
        <dbReference type="Pfam" id="PF17111"/>
    </source>
</evidence>
<organism evidence="4 5">
    <name type="scientific">Penicillium flavigenum</name>
    <dbReference type="NCBI Taxonomy" id="254877"/>
    <lineage>
        <taxon>Eukaryota</taxon>
        <taxon>Fungi</taxon>
        <taxon>Dikarya</taxon>
        <taxon>Ascomycota</taxon>
        <taxon>Pezizomycotina</taxon>
        <taxon>Eurotiomycetes</taxon>
        <taxon>Eurotiomycetidae</taxon>
        <taxon>Eurotiales</taxon>
        <taxon>Aspergillaceae</taxon>
        <taxon>Penicillium</taxon>
    </lineage>
</organism>
<sequence>MAEPIGLASGLLALATFAFQCSVSLYETVNSFRSHPKRVRDLLEELEALSAVLGPLADFVKATADIDLSALDLPLLRCGNACKEFQQEVLRCSSPSDNSRTNFRDWARLKYMGDDIDGFRRLLAGYKATINIALTDANLRQTSVNTESLDDYKRLIQDAKDDLEARLEVIDSKLECIVEKSVAQSEPEAAELQSMKEERLSTEKCLQICAQLSDHIDHIQLISDGGGTSLRQDSLDISPETVTNEGLQECKNSLALTAARLEKHMQDVMNRLLAQSKTTTSSKNDEQDLARLQDEWNAARQCLDICSRADNHLKENVSVIENHGTGDALQFMVSTNGKILHGKNRAHGWRTRQVGGYLSDASVQQLSRDISTINMSHLKAGDPSSTDHSTLSPRDEVKGEMTTEFKQRYGRGFKLKPTSFPEASTPSTTSSH</sequence>
<accession>A0A1V6SHL3</accession>
<feature type="chain" id="PRO_5012144599" description="Azaphilone pigments biosynthesis cluster protein L N-terminal domain-containing protein" evidence="2">
    <location>
        <begin position="19"/>
        <end position="432"/>
    </location>
</feature>
<dbReference type="InterPro" id="IPR031348">
    <property type="entry name" value="PigL_N"/>
</dbReference>
<proteinExistence type="predicted"/>
<comment type="caution">
    <text evidence="4">The sequence shown here is derived from an EMBL/GenBank/DDBJ whole genome shotgun (WGS) entry which is preliminary data.</text>
</comment>
<feature type="compositionally biased region" description="Basic and acidic residues" evidence="1">
    <location>
        <begin position="393"/>
        <end position="407"/>
    </location>
</feature>
<keyword evidence="2" id="KW-0732">Signal</keyword>
<evidence type="ECO:0000256" key="1">
    <source>
        <dbReference type="SAM" id="MobiDB-lite"/>
    </source>
</evidence>
<feature type="domain" description="Azaphilone pigments biosynthesis cluster protein L N-terminal" evidence="3">
    <location>
        <begin position="237"/>
        <end position="306"/>
    </location>
</feature>
<protein>
    <recommendedName>
        <fullName evidence="3">Azaphilone pigments biosynthesis cluster protein L N-terminal domain-containing protein</fullName>
    </recommendedName>
</protein>